<dbReference type="AlphaFoldDB" id="A0A2S8FEJ0"/>
<evidence type="ECO:0008006" key="3">
    <source>
        <dbReference type="Google" id="ProtNLM"/>
    </source>
</evidence>
<evidence type="ECO:0000313" key="1">
    <source>
        <dbReference type="EMBL" id="PQO30576.1"/>
    </source>
</evidence>
<dbReference type="Pfam" id="PF12952">
    <property type="entry name" value="DUF3841"/>
    <property type="match status" value="1"/>
</dbReference>
<dbReference type="Proteomes" id="UP000240009">
    <property type="component" value="Unassembled WGS sequence"/>
</dbReference>
<dbReference type="InterPro" id="IPR024211">
    <property type="entry name" value="DUF3841"/>
</dbReference>
<comment type="caution">
    <text evidence="1">The sequence shown here is derived from an EMBL/GenBank/DDBJ whole genome shotgun (WGS) entry which is preliminary data.</text>
</comment>
<sequence>MAEKLFREGRLIADPQLECEVFERSYRWMVRQMAKRSLHCQYPVWAWYRHCNGRPRPDLRATGHLPPGTHGVLLQLNVESHRVLLSQFELWHCVLNNSHLSRSEADNKRVERREERGEVTQKEIEASWENIFDLKFGDYRYWGKLEERYIQACLPLLELSDVVKTTHFKAR</sequence>
<name>A0A2S8FEJ0_9BACT</name>
<proteinExistence type="predicted"/>
<organism evidence="1 2">
    <name type="scientific">Blastopirellula marina</name>
    <dbReference type="NCBI Taxonomy" id="124"/>
    <lineage>
        <taxon>Bacteria</taxon>
        <taxon>Pseudomonadati</taxon>
        <taxon>Planctomycetota</taxon>
        <taxon>Planctomycetia</taxon>
        <taxon>Pirellulales</taxon>
        <taxon>Pirellulaceae</taxon>
        <taxon>Blastopirellula</taxon>
    </lineage>
</organism>
<dbReference type="EMBL" id="PUIA01000038">
    <property type="protein sequence ID" value="PQO30576.1"/>
    <property type="molecule type" value="Genomic_DNA"/>
</dbReference>
<gene>
    <name evidence="1" type="ORF">C5Y96_13985</name>
</gene>
<evidence type="ECO:0000313" key="2">
    <source>
        <dbReference type="Proteomes" id="UP000240009"/>
    </source>
</evidence>
<accession>A0A2S8FEJ0</accession>
<protein>
    <recommendedName>
        <fullName evidence="3">DUF3841 domain-containing protein</fullName>
    </recommendedName>
</protein>
<reference evidence="1 2" key="1">
    <citation type="submission" date="2018-02" db="EMBL/GenBank/DDBJ databases">
        <title>Comparative genomes isolates from brazilian mangrove.</title>
        <authorList>
            <person name="Araujo J.E."/>
            <person name="Taketani R.G."/>
            <person name="Silva M.C.P."/>
            <person name="Loureco M.V."/>
            <person name="Andreote F.D."/>
        </authorList>
    </citation>
    <scope>NUCLEOTIDE SEQUENCE [LARGE SCALE GENOMIC DNA]</scope>
    <source>
        <strain evidence="1 2">HEX-2 MGV</strain>
    </source>
</reference>